<sequence>MAIKQTANTIILEMGSADSDDIKDLRYGEGKLFKKIAKTIENLKDEGHVEENAQPIIVVVKKK</sequence>
<dbReference type="InterPro" id="IPR045680">
    <property type="entry name" value="DUF6200"/>
</dbReference>
<dbReference type="Pfam" id="PF19702">
    <property type="entry name" value="DUF6200"/>
    <property type="match status" value="1"/>
</dbReference>
<comment type="caution">
    <text evidence="1">The sequence shown here is derived from an EMBL/GenBank/DDBJ whole genome shotgun (WGS) entry which is preliminary data.</text>
</comment>
<dbReference type="RefSeq" id="WP_283762499.1">
    <property type="nucleotide sequence ID" value="NZ_JAQPOK010000079.1"/>
</dbReference>
<evidence type="ECO:0000313" key="2">
    <source>
        <dbReference type="Proteomes" id="UP001231370"/>
    </source>
</evidence>
<gene>
    <name evidence="1" type="ORF">PJF56_09955</name>
</gene>
<name>A0ABT7BJ19_9CYAN</name>
<organism evidence="1 2">
    <name type="scientific">Roseofilum halophilum BLCC-M91</name>
    <dbReference type="NCBI Taxonomy" id="3022259"/>
    <lineage>
        <taxon>Bacteria</taxon>
        <taxon>Bacillati</taxon>
        <taxon>Cyanobacteriota</taxon>
        <taxon>Cyanophyceae</taxon>
        <taxon>Desertifilales</taxon>
        <taxon>Desertifilaceae</taxon>
        <taxon>Roseofilum</taxon>
        <taxon>Roseofilum halophilum</taxon>
    </lineage>
</organism>
<accession>A0ABT7BJ19</accession>
<proteinExistence type="predicted"/>
<dbReference type="Proteomes" id="UP001231370">
    <property type="component" value="Unassembled WGS sequence"/>
</dbReference>
<evidence type="ECO:0000313" key="1">
    <source>
        <dbReference type="EMBL" id="MDJ1179189.1"/>
    </source>
</evidence>
<keyword evidence="2" id="KW-1185">Reference proteome</keyword>
<protein>
    <submittedName>
        <fullName evidence="1">Uncharacterized protein</fullName>
    </submittedName>
</protein>
<dbReference type="EMBL" id="JAQPOK010000079">
    <property type="protein sequence ID" value="MDJ1179189.1"/>
    <property type="molecule type" value="Genomic_DNA"/>
</dbReference>
<reference evidence="1 2" key="1">
    <citation type="submission" date="2023-01" db="EMBL/GenBank/DDBJ databases">
        <title>Novel diversity within Roseofilum (Cyanobacteria; Desertifilaceae) from marine benthic mats with descriptions of four novel species.</title>
        <authorList>
            <person name="Wang Y."/>
            <person name="Berthold D.E."/>
            <person name="Hu J."/>
            <person name="Lefler F.W."/>
            <person name="Laughinghouse H.D. IV."/>
        </authorList>
    </citation>
    <scope>NUCLEOTIDE SEQUENCE [LARGE SCALE GENOMIC DNA]</scope>
    <source>
        <strain evidence="1 2">BLCC-M91</strain>
    </source>
</reference>